<name>A0A2G5S961_9PELO</name>
<evidence type="ECO:0000313" key="5">
    <source>
        <dbReference type="Proteomes" id="UP000230233"/>
    </source>
</evidence>
<keyword evidence="1" id="KW-0175">Coiled coil</keyword>
<feature type="compositionally biased region" description="Basic and acidic residues" evidence="2">
    <location>
        <begin position="199"/>
        <end position="226"/>
    </location>
</feature>
<dbReference type="EMBL" id="PDUG01000087">
    <property type="protein sequence ID" value="PIC11453.1"/>
    <property type="molecule type" value="Genomic_DNA"/>
</dbReference>
<evidence type="ECO:0000256" key="2">
    <source>
        <dbReference type="SAM" id="MobiDB-lite"/>
    </source>
</evidence>
<dbReference type="Proteomes" id="UP000230233">
    <property type="component" value="Chromosome IV"/>
</dbReference>
<comment type="caution">
    <text evidence="3">The sequence shown here is derived from an EMBL/GenBank/DDBJ whole genome shotgun (WGS) entry which is preliminary data.</text>
</comment>
<feature type="region of interest" description="Disordered" evidence="2">
    <location>
        <begin position="193"/>
        <end position="248"/>
    </location>
</feature>
<gene>
    <name evidence="4" type="primary">Cnig_chr_IV.g15453</name>
    <name evidence="4" type="ORF">B9Z55_015453</name>
    <name evidence="3" type="ORF">B9Z55_029078</name>
</gene>
<evidence type="ECO:0000256" key="1">
    <source>
        <dbReference type="SAM" id="Coils"/>
    </source>
</evidence>
<keyword evidence="5" id="KW-1185">Reference proteome</keyword>
<feature type="region of interest" description="Disordered" evidence="2">
    <location>
        <begin position="59"/>
        <end position="118"/>
    </location>
</feature>
<protein>
    <recommendedName>
        <fullName evidence="6">CCHC-type domain-containing protein</fullName>
    </recommendedName>
</protein>
<reference evidence="3" key="2">
    <citation type="journal article" date="2018" name="Science">
        <title>Rapid genome shrinkage in a self-fertile nematode reveals sperm competition proteins.</title>
        <authorList>
            <person name="Yin D."/>
            <person name="Schwarz E.M."/>
            <person name="Thomas C.G."/>
            <person name="Felde R.L."/>
            <person name="Korf I.F."/>
            <person name="Cutter A.D."/>
            <person name="Schartner C.M."/>
            <person name="Ralston E.J."/>
            <person name="Meyer B.J."/>
            <person name="Haag E.S."/>
        </authorList>
    </citation>
    <scope>NUCLEOTIDE SEQUENCE</scope>
    <source>
        <strain evidence="3">JU1422</strain>
    </source>
</reference>
<dbReference type="OrthoDB" id="5903089at2759"/>
<feature type="compositionally biased region" description="Low complexity" evidence="2">
    <location>
        <begin position="90"/>
        <end position="101"/>
    </location>
</feature>
<accession>A0A2G5S961</accession>
<feature type="compositionally biased region" description="Basic and acidic residues" evidence="2">
    <location>
        <begin position="235"/>
        <end position="248"/>
    </location>
</feature>
<feature type="coiled-coil region" evidence="1">
    <location>
        <begin position="1"/>
        <end position="28"/>
    </location>
</feature>
<evidence type="ECO:0000313" key="4">
    <source>
        <dbReference type="EMBL" id="PIC36478.1"/>
    </source>
</evidence>
<evidence type="ECO:0000313" key="3">
    <source>
        <dbReference type="EMBL" id="PIC11453.1"/>
    </source>
</evidence>
<proteinExistence type="predicted"/>
<dbReference type="EMBL" id="PDUG01000004">
    <property type="protein sequence ID" value="PIC36478.1"/>
    <property type="molecule type" value="Genomic_DNA"/>
</dbReference>
<sequence length="248" mass="27847">MDVLKSKYEALKQERDSMEVEIGILKMDLVVSEAERHAVTDTLKRKIFELEHGNRVQHPRIIPPSIDTNQKKGQPAPRMSISGAFGSRVTTPGPTSSGNSSHVDSLTRNQGMIGRGNWPKRGRQFASGCRLCKGPHAVVHCDQFSTIPARIEKFHSLRMCTNCLHHGHAVASCISKLRCQYCKQKHHASICSSQSASAVKEKEEKSEKKEKEDKSEKMETDEKPECQDTADEVSSDEKDWDDHPLELE</sequence>
<dbReference type="AlphaFoldDB" id="A0A2G5S961"/>
<evidence type="ECO:0008006" key="6">
    <source>
        <dbReference type="Google" id="ProtNLM"/>
    </source>
</evidence>
<reference evidence="5" key="1">
    <citation type="submission" date="2017-10" db="EMBL/GenBank/DDBJ databases">
        <title>Rapid genome shrinkage in a self-fertile nematode reveals novel sperm competition proteins.</title>
        <authorList>
            <person name="Yin D."/>
            <person name="Schwarz E.M."/>
            <person name="Thomas C.G."/>
            <person name="Felde R.L."/>
            <person name="Korf I.F."/>
            <person name="Cutter A.D."/>
            <person name="Schartner C.M."/>
            <person name="Ralston E.J."/>
            <person name="Meyer B.J."/>
            <person name="Haag E.S."/>
        </authorList>
    </citation>
    <scope>NUCLEOTIDE SEQUENCE [LARGE SCALE GENOMIC DNA]</scope>
    <source>
        <strain evidence="5">JU1422</strain>
    </source>
</reference>
<organism evidence="3 5">
    <name type="scientific">Caenorhabditis nigoni</name>
    <dbReference type="NCBI Taxonomy" id="1611254"/>
    <lineage>
        <taxon>Eukaryota</taxon>
        <taxon>Metazoa</taxon>
        <taxon>Ecdysozoa</taxon>
        <taxon>Nematoda</taxon>
        <taxon>Chromadorea</taxon>
        <taxon>Rhabditida</taxon>
        <taxon>Rhabditina</taxon>
        <taxon>Rhabditomorpha</taxon>
        <taxon>Rhabditoidea</taxon>
        <taxon>Rhabditidae</taxon>
        <taxon>Peloderinae</taxon>
        <taxon>Caenorhabditis</taxon>
    </lineage>
</organism>